<organism evidence="5 6">
    <name type="scientific">Corynebacterium breve</name>
    <dbReference type="NCBI Taxonomy" id="3049799"/>
    <lineage>
        <taxon>Bacteria</taxon>
        <taxon>Bacillati</taxon>
        <taxon>Actinomycetota</taxon>
        <taxon>Actinomycetes</taxon>
        <taxon>Mycobacteriales</taxon>
        <taxon>Corynebacteriaceae</taxon>
        <taxon>Corynebacterium</taxon>
    </lineage>
</organism>
<dbReference type="InterPro" id="IPR004839">
    <property type="entry name" value="Aminotransferase_I/II_large"/>
</dbReference>
<keyword evidence="2 5" id="KW-0032">Aminotransferase</keyword>
<dbReference type="InterPro" id="IPR019880">
    <property type="entry name" value="OxyQ"/>
</dbReference>
<dbReference type="RefSeq" id="WP_284826168.1">
    <property type="nucleotide sequence ID" value="NZ_CP126969.1"/>
</dbReference>
<evidence type="ECO:0000256" key="2">
    <source>
        <dbReference type="ARBA" id="ARBA00022576"/>
    </source>
</evidence>
<dbReference type="InterPro" id="IPR050881">
    <property type="entry name" value="LL-DAP_aminotransferase"/>
</dbReference>
<evidence type="ECO:0000256" key="3">
    <source>
        <dbReference type="ARBA" id="ARBA00022679"/>
    </source>
</evidence>
<dbReference type="Proteomes" id="UP001225598">
    <property type="component" value="Chromosome"/>
</dbReference>
<protein>
    <submittedName>
        <fullName evidence="5">Succinyldiaminopimelate transaminase</fullName>
        <ecNumber evidence="5">2.6.1.17</ecNumber>
    </submittedName>
</protein>
<evidence type="ECO:0000256" key="1">
    <source>
        <dbReference type="ARBA" id="ARBA00001933"/>
    </source>
</evidence>
<evidence type="ECO:0000259" key="4">
    <source>
        <dbReference type="Pfam" id="PF00155"/>
    </source>
</evidence>
<reference evidence="5 6" key="1">
    <citation type="submission" date="2023-05" db="EMBL/GenBank/DDBJ databases">
        <title>Corynebacterium suedekumii sp. nov. and Corynebacterium breve sp. nov. isolated from raw cow's milk.</title>
        <authorList>
            <person name="Baer M.K."/>
            <person name="Mehl L."/>
            <person name="Hellmuth R."/>
            <person name="Marke G."/>
            <person name="Lipski A."/>
        </authorList>
    </citation>
    <scope>NUCLEOTIDE SEQUENCE [LARGE SCALE GENOMIC DNA]</scope>
    <source>
        <strain evidence="5 6">R4</strain>
    </source>
</reference>
<dbReference type="GO" id="GO:0009016">
    <property type="term" value="F:succinyldiaminopimelate transaminase activity"/>
    <property type="evidence" value="ECO:0007669"/>
    <property type="project" value="UniProtKB-EC"/>
</dbReference>
<dbReference type="PANTHER" id="PTHR42832:SF3">
    <property type="entry name" value="L-GLUTAMINE--4-(METHYLSULFANYL)-2-OXOBUTANOATE AMINOTRANSFERASE"/>
    <property type="match status" value="1"/>
</dbReference>
<dbReference type="CDD" id="cd00609">
    <property type="entry name" value="AAT_like"/>
    <property type="match status" value="1"/>
</dbReference>
<dbReference type="Gene3D" id="3.90.1150.10">
    <property type="entry name" value="Aspartate Aminotransferase, domain 1"/>
    <property type="match status" value="1"/>
</dbReference>
<keyword evidence="6" id="KW-1185">Reference proteome</keyword>
<feature type="domain" description="Aminotransferase class I/classII large" evidence="4">
    <location>
        <begin position="33"/>
        <end position="362"/>
    </location>
</feature>
<dbReference type="PANTHER" id="PTHR42832">
    <property type="entry name" value="AMINO ACID AMINOTRANSFERASE"/>
    <property type="match status" value="1"/>
</dbReference>
<dbReference type="NCBIfam" id="TIGR03539">
    <property type="entry name" value="DapC_actino"/>
    <property type="match status" value="1"/>
</dbReference>
<proteinExistence type="predicted"/>
<evidence type="ECO:0000313" key="5">
    <source>
        <dbReference type="EMBL" id="WIM68558.1"/>
    </source>
</evidence>
<dbReference type="InterPro" id="IPR015421">
    <property type="entry name" value="PyrdxlP-dep_Trfase_major"/>
</dbReference>
<comment type="cofactor">
    <cofactor evidence="1">
        <name>pyridoxal 5'-phosphate</name>
        <dbReference type="ChEBI" id="CHEBI:597326"/>
    </cofactor>
</comment>
<dbReference type="InterPro" id="IPR015424">
    <property type="entry name" value="PyrdxlP-dep_Trfase"/>
</dbReference>
<gene>
    <name evidence="5" type="primary">dapC</name>
    <name evidence="5" type="ORF">QP027_03960</name>
</gene>
<keyword evidence="3 5" id="KW-0808">Transferase</keyword>
<dbReference type="EMBL" id="CP126969">
    <property type="protein sequence ID" value="WIM68558.1"/>
    <property type="molecule type" value="Genomic_DNA"/>
</dbReference>
<dbReference type="InterPro" id="IPR015422">
    <property type="entry name" value="PyrdxlP-dep_Trfase_small"/>
</dbReference>
<dbReference type="Pfam" id="PF00155">
    <property type="entry name" value="Aminotran_1_2"/>
    <property type="match status" value="1"/>
</dbReference>
<accession>A0ABY8VIV7</accession>
<sequence length="363" mass="38810">MSRIPLTSVLPSFPWDTLAPAKTKASAHPGGIVDLSVGTPVDPVDPTIQLALAESAAEPGYPPAVGSPELRGAIVDALERRYRMAGLDPESVLPVIGTKEAIALLPTLLGLRGEKIIIPEIAYPTYEVAALIAGCEPIRSDVPVEGAALAFINSPSNPTGRVATADELQAWVNFSRDTGCIVASDECYLGLAWEDDKEPISLLDERLTGTDNSGLIAIHSLSKTSSLASYRAGYLAGDTAVIAELTEARKHAGLMVPGPIQHAMIAALTSDMHEDLQRAIYALRRAKLMRAVLSAGFTVEHSEAGLYLWVTRGENCRDTVDWFAERGILVAPGDFYGEQGENFVRIALTATDERIDEAVARLQ</sequence>
<dbReference type="EC" id="2.6.1.17" evidence="5"/>
<evidence type="ECO:0000313" key="6">
    <source>
        <dbReference type="Proteomes" id="UP001225598"/>
    </source>
</evidence>
<dbReference type="Gene3D" id="3.40.640.10">
    <property type="entry name" value="Type I PLP-dependent aspartate aminotransferase-like (Major domain)"/>
    <property type="match status" value="1"/>
</dbReference>
<name>A0ABY8VIV7_9CORY</name>
<dbReference type="SUPFAM" id="SSF53383">
    <property type="entry name" value="PLP-dependent transferases"/>
    <property type="match status" value="1"/>
</dbReference>